<evidence type="ECO:0000256" key="1">
    <source>
        <dbReference type="SAM" id="MobiDB-lite"/>
    </source>
</evidence>
<dbReference type="EMBL" id="PJQY01001370">
    <property type="protein sequence ID" value="PQQ03210.1"/>
    <property type="molecule type" value="Genomic_DNA"/>
</dbReference>
<protein>
    <submittedName>
        <fullName evidence="2">Translocase of chloroplast 120 chloroplastic</fullName>
    </submittedName>
</protein>
<feature type="region of interest" description="Disordered" evidence="1">
    <location>
        <begin position="97"/>
        <end position="117"/>
    </location>
</feature>
<reference evidence="2 3" key="1">
    <citation type="submission" date="2018-02" db="EMBL/GenBank/DDBJ databases">
        <title>Draft genome of wild Prunus yedoensis var. nudiflora.</title>
        <authorList>
            <person name="Baek S."/>
            <person name="Kim J.-H."/>
            <person name="Choi K."/>
            <person name="Kim G.-B."/>
            <person name="Cho A."/>
            <person name="Jang H."/>
            <person name="Shin C.-H."/>
            <person name="Yu H.-J."/>
            <person name="Mun J.-H."/>
        </authorList>
    </citation>
    <scope>NUCLEOTIDE SEQUENCE [LARGE SCALE GENOMIC DNA]</scope>
    <source>
        <strain evidence="3">cv. Jeju island</strain>
        <tissue evidence="2">Leaf</tissue>
    </source>
</reference>
<proteinExistence type="predicted"/>
<name>A0A314YBL9_PRUYE</name>
<sequence>MENGDKIAGGSNVGENQNVEVEVFEGRVAEGSNGLKDDLEDDVFEEAIEIHEHLLEQGTKGDLGDAAAVDGERKAETVGGLGLGVLVKSPSIENFEEAIGVPDDDEVRGGGGGNREW</sequence>
<accession>A0A314YBL9</accession>
<gene>
    <name evidence="2" type="ORF">Pyn_01619</name>
</gene>
<keyword evidence="3" id="KW-1185">Reference proteome</keyword>
<dbReference type="STRING" id="2094558.A0A314YBL9"/>
<dbReference type="AlphaFoldDB" id="A0A314YBL9"/>
<organism evidence="2 3">
    <name type="scientific">Prunus yedoensis var. nudiflora</name>
    <dbReference type="NCBI Taxonomy" id="2094558"/>
    <lineage>
        <taxon>Eukaryota</taxon>
        <taxon>Viridiplantae</taxon>
        <taxon>Streptophyta</taxon>
        <taxon>Embryophyta</taxon>
        <taxon>Tracheophyta</taxon>
        <taxon>Spermatophyta</taxon>
        <taxon>Magnoliopsida</taxon>
        <taxon>eudicotyledons</taxon>
        <taxon>Gunneridae</taxon>
        <taxon>Pentapetalae</taxon>
        <taxon>rosids</taxon>
        <taxon>fabids</taxon>
        <taxon>Rosales</taxon>
        <taxon>Rosaceae</taxon>
        <taxon>Amygdaloideae</taxon>
        <taxon>Amygdaleae</taxon>
        <taxon>Prunus</taxon>
    </lineage>
</organism>
<evidence type="ECO:0000313" key="2">
    <source>
        <dbReference type="EMBL" id="PQQ03210.1"/>
    </source>
</evidence>
<evidence type="ECO:0000313" key="3">
    <source>
        <dbReference type="Proteomes" id="UP000250321"/>
    </source>
</evidence>
<comment type="caution">
    <text evidence="2">The sequence shown here is derived from an EMBL/GenBank/DDBJ whole genome shotgun (WGS) entry which is preliminary data.</text>
</comment>
<dbReference type="Proteomes" id="UP000250321">
    <property type="component" value="Unassembled WGS sequence"/>
</dbReference>